<feature type="region of interest" description="Disordered" evidence="1">
    <location>
        <begin position="446"/>
        <end position="527"/>
    </location>
</feature>
<feature type="compositionally biased region" description="Basic and acidic residues" evidence="1">
    <location>
        <begin position="630"/>
        <end position="649"/>
    </location>
</feature>
<proteinExistence type="predicted"/>
<dbReference type="EMBL" id="JAZGSY010000156">
    <property type="protein sequence ID" value="KAL1839450.1"/>
    <property type="molecule type" value="Genomic_DNA"/>
</dbReference>
<protein>
    <submittedName>
        <fullName evidence="2">Uncharacterized protein</fullName>
    </submittedName>
</protein>
<evidence type="ECO:0000313" key="2">
    <source>
        <dbReference type="EMBL" id="KAL1839450.1"/>
    </source>
</evidence>
<organism evidence="2 3">
    <name type="scientific">Humicola insolens</name>
    <name type="common">Soft-rot fungus</name>
    <dbReference type="NCBI Taxonomy" id="85995"/>
    <lineage>
        <taxon>Eukaryota</taxon>
        <taxon>Fungi</taxon>
        <taxon>Dikarya</taxon>
        <taxon>Ascomycota</taxon>
        <taxon>Pezizomycotina</taxon>
        <taxon>Sordariomycetes</taxon>
        <taxon>Sordariomycetidae</taxon>
        <taxon>Sordariales</taxon>
        <taxon>Chaetomiaceae</taxon>
        <taxon>Mycothermus</taxon>
    </lineage>
</organism>
<dbReference type="Proteomes" id="UP001583172">
    <property type="component" value="Unassembled WGS sequence"/>
</dbReference>
<evidence type="ECO:0000256" key="1">
    <source>
        <dbReference type="SAM" id="MobiDB-lite"/>
    </source>
</evidence>
<evidence type="ECO:0000313" key="3">
    <source>
        <dbReference type="Proteomes" id="UP001583172"/>
    </source>
</evidence>
<comment type="caution">
    <text evidence="2">The sequence shown here is derived from an EMBL/GenBank/DDBJ whole genome shotgun (WGS) entry which is preliminary data.</text>
</comment>
<feature type="compositionally biased region" description="Polar residues" evidence="1">
    <location>
        <begin position="380"/>
        <end position="390"/>
    </location>
</feature>
<reference evidence="2 3" key="1">
    <citation type="journal article" date="2024" name="Commun. Biol.">
        <title>Comparative genomic analysis of thermophilic fungi reveals convergent evolutionary adaptations and gene losses.</title>
        <authorList>
            <person name="Steindorff A.S."/>
            <person name="Aguilar-Pontes M.V."/>
            <person name="Robinson A.J."/>
            <person name="Andreopoulos B."/>
            <person name="LaButti K."/>
            <person name="Kuo A."/>
            <person name="Mondo S."/>
            <person name="Riley R."/>
            <person name="Otillar R."/>
            <person name="Haridas S."/>
            <person name="Lipzen A."/>
            <person name="Grimwood J."/>
            <person name="Schmutz J."/>
            <person name="Clum A."/>
            <person name="Reid I.D."/>
            <person name="Moisan M.C."/>
            <person name="Butler G."/>
            <person name="Nguyen T.T.M."/>
            <person name="Dewar K."/>
            <person name="Conant G."/>
            <person name="Drula E."/>
            <person name="Henrissat B."/>
            <person name="Hansel C."/>
            <person name="Singer S."/>
            <person name="Hutchinson M.I."/>
            <person name="de Vries R.P."/>
            <person name="Natvig D.O."/>
            <person name="Powell A.J."/>
            <person name="Tsang A."/>
            <person name="Grigoriev I.V."/>
        </authorList>
    </citation>
    <scope>NUCLEOTIDE SEQUENCE [LARGE SCALE GENOMIC DNA]</scope>
    <source>
        <strain evidence="2 3">CBS 620.91</strain>
    </source>
</reference>
<keyword evidence="3" id="KW-1185">Reference proteome</keyword>
<feature type="compositionally biased region" description="Low complexity" evidence="1">
    <location>
        <begin position="458"/>
        <end position="467"/>
    </location>
</feature>
<feature type="region of interest" description="Disordered" evidence="1">
    <location>
        <begin position="351"/>
        <end position="415"/>
    </location>
</feature>
<feature type="compositionally biased region" description="Polar residues" evidence="1">
    <location>
        <begin position="16"/>
        <end position="28"/>
    </location>
</feature>
<feature type="region of interest" description="Disordered" evidence="1">
    <location>
        <begin position="540"/>
        <end position="571"/>
    </location>
</feature>
<feature type="region of interest" description="Disordered" evidence="1">
    <location>
        <begin position="1"/>
        <end position="142"/>
    </location>
</feature>
<gene>
    <name evidence="2" type="ORF">VTJ49DRAFT_1488</name>
</gene>
<feature type="region of interest" description="Disordered" evidence="1">
    <location>
        <begin position="593"/>
        <end position="705"/>
    </location>
</feature>
<feature type="compositionally biased region" description="Basic residues" evidence="1">
    <location>
        <begin position="127"/>
        <end position="138"/>
    </location>
</feature>
<name>A0ABR3VCB4_HUMIN</name>
<sequence length="797" mass="84843">MFLHSGASLHGHEYSSRPSTTALQSSPNLRAPLLRSAFAPPKQRAAIRTGPDGSPAPALRQRPASDYIPRDSSPAVRFRIPHDDEDDDRPPPTPSAHDESAAVSESELSDAALSHDGASLARSAAPSRHRKGPRRSVRKSSTTYYLGYPTPRIIGKTRVVQKVFLPRLLLQLQTISAEGRLQPVLEVFPAARIAGPVAAPRLAKRFPAIFGVRHHLGYDDIVLVRRDDGDDSTETDEEVFEGRNRLAVYSPLKHSEDAEIVLDDGSVWVARPLPNGSFDFVHTDAEGKTTTARWARRHASGGVAGQSLSDSSPRYTFSIINPTTRRHPVMATLTRATLDIQDKYTSVSCSHAKRPPVARAGRSQSLTSTSPGLARPVPYSPTNQSSSSGCPSECENDSAVFIPTTPSDLDASASPRTTYTVDDATKMLIAVSAIWVCLRSSWAQAAGGGPTSAPLPPTSSCSSSSAPDWNTNTASAAAAAAISSPTRTRGTRRNTWTTRCPSTSTDYPAVDSHKTSPPTSGSLSKRASMPIPLFSSHCDAPAPAVSTSAAPSPVPSRAATPTSISSVGMAPRRATSSGAAFMQRRLRQVSAAASTAGDKLADEMDGSNDGGAVDAGRDETRLLTGPVSGKSDREGQRGGEDGDKERDGPARGILKTAATGNKEEEVVEEEKKKEKKRPRPISEGLTLTFAASSSPNEPEKVPMSARTPRFFARGLDENEPRRHSFMLLRRERGSRRSVADVESSGDASHGTKSGARGKVQFDGGKDSGRAGGMRSRLARWVSRKLGSGSGSEGKKSR</sequence>
<feature type="region of interest" description="Disordered" evidence="1">
    <location>
        <begin position="722"/>
        <end position="797"/>
    </location>
</feature>
<accession>A0ABR3VCB4</accession>
<feature type="compositionally biased region" description="Low complexity" evidence="1">
    <location>
        <begin position="474"/>
        <end position="499"/>
    </location>
</feature>
<feature type="compositionally biased region" description="Polar residues" evidence="1">
    <location>
        <begin position="362"/>
        <end position="371"/>
    </location>
</feature>
<feature type="compositionally biased region" description="Polar residues" evidence="1">
    <location>
        <begin position="515"/>
        <end position="525"/>
    </location>
</feature>
<feature type="compositionally biased region" description="Low complexity" evidence="1">
    <location>
        <begin position="540"/>
        <end position="563"/>
    </location>
</feature>
<feature type="compositionally biased region" description="Basic and acidic residues" evidence="1">
    <location>
        <begin position="661"/>
        <end position="672"/>
    </location>
</feature>